<dbReference type="Gene3D" id="3.40.640.10">
    <property type="entry name" value="Type I PLP-dependent aspartate aminotransferase-like (Major domain)"/>
    <property type="match status" value="1"/>
</dbReference>
<keyword evidence="5" id="KW-1185">Reference proteome</keyword>
<evidence type="ECO:0000256" key="1">
    <source>
        <dbReference type="ARBA" id="ARBA00001933"/>
    </source>
</evidence>
<dbReference type="Pfam" id="PF00266">
    <property type="entry name" value="Aminotran_5"/>
    <property type="match status" value="1"/>
</dbReference>
<dbReference type="InterPro" id="IPR000192">
    <property type="entry name" value="Aminotrans_V_dom"/>
</dbReference>
<dbReference type="InterPro" id="IPR015424">
    <property type="entry name" value="PyrdxlP-dep_Trfase"/>
</dbReference>
<dbReference type="EMBL" id="JAYGJQ010000001">
    <property type="protein sequence ID" value="MEA9356198.1"/>
    <property type="molecule type" value="Genomic_DNA"/>
</dbReference>
<dbReference type="PANTHER" id="PTHR11601">
    <property type="entry name" value="CYSTEINE DESULFURYLASE FAMILY MEMBER"/>
    <property type="match status" value="1"/>
</dbReference>
<evidence type="ECO:0000313" key="4">
    <source>
        <dbReference type="EMBL" id="MEA9356198.1"/>
    </source>
</evidence>
<dbReference type="Gene3D" id="1.10.260.50">
    <property type="match status" value="1"/>
</dbReference>
<dbReference type="PANTHER" id="PTHR11601:SF50">
    <property type="entry name" value="CYSTEINE DESULFURASE ISCS 2-RELATED"/>
    <property type="match status" value="1"/>
</dbReference>
<dbReference type="Gene3D" id="3.90.1150.10">
    <property type="entry name" value="Aspartate Aminotransferase, domain 1"/>
    <property type="match status" value="1"/>
</dbReference>
<dbReference type="InterPro" id="IPR015422">
    <property type="entry name" value="PyrdxlP-dep_Trfase_small"/>
</dbReference>
<evidence type="ECO:0000313" key="5">
    <source>
        <dbReference type="Proteomes" id="UP001302274"/>
    </source>
</evidence>
<gene>
    <name evidence="4" type="ORF">SHI21_08295</name>
</gene>
<comment type="caution">
    <text evidence="4">The sequence shown here is derived from an EMBL/GenBank/DDBJ whole genome shotgun (WGS) entry which is preliminary data.</text>
</comment>
<name>A0ABU5VUW9_9BACT</name>
<accession>A0ABU5VUW9</accession>
<sequence>MNYFDHAASTFLYPEVLDQLQSSLKEDFANPSAQHILGHDLTEKISFYREEFLKTLGAFKNDFFIFTSSATESNNTVIKGITFGERDSILYCRADHPSVTAPVESTGVLLKEILLNNDGVINVESFEALLDSSVKLVILSHVNNQNGVIQDIELLARIVKEKSGAHVHIDAVQSFGKIPFKLSPAIDSISVTSHKIGGPKGVAGLYLKNGHNVKPLLLGGGQEHGLRSSTESFPLIKAFHQAMKIAIKEFNFSSQKISGLSEVIKLQLLRSIPTIQMPFQVTSPYIVSFILPGISSDIILRHLEMRDVFISSTSACSSKQTGVNPTLSAMHISERFHKNFLRISLGPKTTEEEVKILLKEFVDVWGSVKHMQKR</sequence>
<dbReference type="RefSeq" id="WP_323575880.1">
    <property type="nucleotide sequence ID" value="NZ_JAYGJQ010000001.1"/>
</dbReference>
<reference evidence="4 5" key="1">
    <citation type="submission" date="2023-11" db="EMBL/GenBank/DDBJ databases">
        <title>A Novel Polar Bacteriovorax (B. antarcticus) Isolated from the Biocrust in Antarctica.</title>
        <authorList>
            <person name="Mun W."/>
            <person name="Choi S.Y."/>
            <person name="Mitchell R.J."/>
        </authorList>
    </citation>
    <scope>NUCLEOTIDE SEQUENCE [LARGE SCALE GENOMIC DNA]</scope>
    <source>
        <strain evidence="4 5">PP10</strain>
    </source>
</reference>
<evidence type="ECO:0000256" key="2">
    <source>
        <dbReference type="ARBA" id="ARBA00022898"/>
    </source>
</evidence>
<keyword evidence="2" id="KW-0663">Pyridoxal phosphate</keyword>
<evidence type="ECO:0000259" key="3">
    <source>
        <dbReference type="Pfam" id="PF00266"/>
    </source>
</evidence>
<protein>
    <submittedName>
        <fullName evidence="4">Cysteine desulfurase family protein</fullName>
    </submittedName>
</protein>
<dbReference type="InterPro" id="IPR015421">
    <property type="entry name" value="PyrdxlP-dep_Trfase_major"/>
</dbReference>
<organism evidence="4 5">
    <name type="scientific">Bacteriovorax antarcticus</name>
    <dbReference type="NCBI Taxonomy" id="3088717"/>
    <lineage>
        <taxon>Bacteria</taxon>
        <taxon>Pseudomonadati</taxon>
        <taxon>Bdellovibrionota</taxon>
        <taxon>Bacteriovoracia</taxon>
        <taxon>Bacteriovoracales</taxon>
        <taxon>Bacteriovoracaceae</taxon>
        <taxon>Bacteriovorax</taxon>
    </lineage>
</organism>
<proteinExistence type="predicted"/>
<comment type="cofactor">
    <cofactor evidence="1">
        <name>pyridoxal 5'-phosphate</name>
        <dbReference type="ChEBI" id="CHEBI:597326"/>
    </cofactor>
</comment>
<dbReference type="SUPFAM" id="SSF53383">
    <property type="entry name" value="PLP-dependent transferases"/>
    <property type="match status" value="1"/>
</dbReference>
<dbReference type="Proteomes" id="UP001302274">
    <property type="component" value="Unassembled WGS sequence"/>
</dbReference>
<feature type="domain" description="Aminotransferase class V" evidence="3">
    <location>
        <begin position="3"/>
        <end position="357"/>
    </location>
</feature>
<dbReference type="PIRSF" id="PIRSF005572">
    <property type="entry name" value="NifS"/>
    <property type="match status" value="1"/>
</dbReference>
<dbReference type="InterPro" id="IPR016454">
    <property type="entry name" value="Cysteine_dSase"/>
</dbReference>